<evidence type="ECO:0000313" key="7">
    <source>
        <dbReference type="WBParaSite" id="HDID_0000089701-mRNA-1"/>
    </source>
</evidence>
<gene>
    <name evidence="3" type="ORF">HDID_LOCUS898</name>
    <name evidence="4" type="ORF">WMSIL1_LOCUS6737</name>
</gene>
<dbReference type="Proteomes" id="UP000274504">
    <property type="component" value="Unassembled WGS sequence"/>
</dbReference>
<organism evidence="7">
    <name type="scientific">Hymenolepis diminuta</name>
    <name type="common">Rat tapeworm</name>
    <dbReference type="NCBI Taxonomy" id="6216"/>
    <lineage>
        <taxon>Eukaryota</taxon>
        <taxon>Metazoa</taxon>
        <taxon>Spiralia</taxon>
        <taxon>Lophotrochozoa</taxon>
        <taxon>Platyhelminthes</taxon>
        <taxon>Cestoda</taxon>
        <taxon>Eucestoda</taxon>
        <taxon>Cyclophyllidea</taxon>
        <taxon>Hymenolepididae</taxon>
        <taxon>Hymenolepis</taxon>
    </lineage>
</organism>
<dbReference type="InterPro" id="IPR023631">
    <property type="entry name" value="Amidase_dom"/>
</dbReference>
<dbReference type="WBParaSite" id="HDID_0000089701-mRNA-1">
    <property type="protein sequence ID" value="HDID_0000089701-mRNA-1"/>
    <property type="gene ID" value="HDID_0000089701"/>
</dbReference>
<name>A0A0R3S9H0_HYMDI</name>
<dbReference type="GO" id="GO:0009062">
    <property type="term" value="P:fatty acid catabolic process"/>
    <property type="evidence" value="ECO:0007669"/>
    <property type="project" value="TreeGrafter"/>
</dbReference>
<dbReference type="GO" id="GO:0017064">
    <property type="term" value="F:fatty acid amide hydrolase activity"/>
    <property type="evidence" value="ECO:0007669"/>
    <property type="project" value="TreeGrafter"/>
</dbReference>
<evidence type="ECO:0000313" key="5">
    <source>
        <dbReference type="Proteomes" id="UP000274504"/>
    </source>
</evidence>
<evidence type="ECO:0000313" key="4">
    <source>
        <dbReference type="EMBL" id="VUZ47091.1"/>
    </source>
</evidence>
<dbReference type="InterPro" id="IPR052096">
    <property type="entry name" value="Endocannabinoid_amidase"/>
</dbReference>
<keyword evidence="6" id="KW-1185">Reference proteome</keyword>
<keyword evidence="1" id="KW-0812">Transmembrane</keyword>
<evidence type="ECO:0000256" key="1">
    <source>
        <dbReference type="SAM" id="Phobius"/>
    </source>
</evidence>
<proteinExistence type="predicted"/>
<dbReference type="Gene3D" id="3.90.1300.10">
    <property type="entry name" value="Amidase signature (AS) domain"/>
    <property type="match status" value="1"/>
</dbReference>
<evidence type="ECO:0000313" key="3">
    <source>
        <dbReference type="EMBL" id="VDL18359.1"/>
    </source>
</evidence>
<keyword evidence="1" id="KW-0472">Membrane</keyword>
<dbReference type="Pfam" id="PF01425">
    <property type="entry name" value="Amidase"/>
    <property type="match status" value="1"/>
</dbReference>
<feature type="domain" description="Amidase" evidence="2">
    <location>
        <begin position="130"/>
        <end position="601"/>
    </location>
</feature>
<keyword evidence="1" id="KW-1133">Transmembrane helix</keyword>
<dbReference type="EMBL" id="UYSG01000137">
    <property type="protein sequence ID" value="VDL18359.1"/>
    <property type="molecule type" value="Genomic_DNA"/>
</dbReference>
<protein>
    <submittedName>
        <fullName evidence="7">Amidase domain-containing protein</fullName>
    </submittedName>
</protein>
<dbReference type="InterPro" id="IPR036928">
    <property type="entry name" value="AS_sf"/>
</dbReference>
<dbReference type="SUPFAM" id="SSF75304">
    <property type="entry name" value="Amidase signature (AS) enzymes"/>
    <property type="match status" value="1"/>
</dbReference>
<dbReference type="PIRSF" id="PIRSF001221">
    <property type="entry name" value="Amidase_fungi"/>
    <property type="match status" value="1"/>
</dbReference>
<dbReference type="EMBL" id="CABIJS010000222">
    <property type="protein sequence ID" value="VUZ47091.1"/>
    <property type="molecule type" value="Genomic_DNA"/>
</dbReference>
<sequence length="616" mass="67169">MNLCLTLLPTVLDAVSCIYIAVNLNLSAVVSSIISPPLLYIQNFFCTYLLGNFVFPLWICGRLGFKVFRIRKGSKNRRKKTKQRQGVINSISAKLFGLKTPLENVEKVQALSMPELRHEIVESKKLTALDVLEAFQVHILRMMQAKDSCVAEIVFDADVTAIVTDQALKREGKPISPLHGIPVCLSNHFRVKGEDCNASTVFKACGTAGSDCTLVQNLREVGANPVVLAKTALLPGELDASSLLYGKVAHPHYPDRAVGPSSTATIVKQKGALLGFSLDIIGDMRLEAMSLGIVGFKPTSQRLSTEGIVNTVNLPTFLPPTVGIVGLHASDISDAMKALTSIQLDPSLPLIPFKASTSKEPLSIGVYSNLPKVVPSVPGVQRVMLEVIQALKSLGHNVVEVELPDPEIALNLVCQILLTSEGFWDMFVYRHNGCSLTWNEVFKCALPKIPVFLRGPISLIIKSQQRAKCAVMKRLMKAWRKPLSPEEISEALEAYRHNFNDIWTDEEIDVLVGPIAPSSALKKKSPACLAFVQTGYTSIFNLANCPAGVIQFGKVSQSDIVAAENIKEPLNTLYGQLLQQQLSAQGADIGIQVVAKPWCDDIALRVMQELEGCDHA</sequence>
<evidence type="ECO:0000259" key="2">
    <source>
        <dbReference type="Pfam" id="PF01425"/>
    </source>
</evidence>
<dbReference type="GO" id="GO:0004040">
    <property type="term" value="F:amidase activity"/>
    <property type="evidence" value="ECO:0007669"/>
    <property type="project" value="TreeGrafter"/>
</dbReference>
<dbReference type="AlphaFoldDB" id="A0A0R3S9H0"/>
<reference evidence="4 6" key="3">
    <citation type="submission" date="2019-07" db="EMBL/GenBank/DDBJ databases">
        <authorList>
            <person name="Jastrzebski P J."/>
            <person name="Paukszto L."/>
            <person name="Jastrzebski P J."/>
        </authorList>
    </citation>
    <scope>NUCLEOTIDE SEQUENCE [LARGE SCALE GENOMIC DNA]</scope>
    <source>
        <strain evidence="4 6">WMS-il1</strain>
    </source>
</reference>
<feature type="transmembrane region" description="Helical" evidence="1">
    <location>
        <begin position="41"/>
        <end position="65"/>
    </location>
</feature>
<evidence type="ECO:0000313" key="6">
    <source>
        <dbReference type="Proteomes" id="UP000321570"/>
    </source>
</evidence>
<dbReference type="PANTHER" id="PTHR45847">
    <property type="entry name" value="FATTY ACID AMIDE HYDROLASE"/>
    <property type="match status" value="1"/>
</dbReference>
<dbReference type="Proteomes" id="UP000321570">
    <property type="component" value="Unassembled WGS sequence"/>
</dbReference>
<reference evidence="7" key="1">
    <citation type="submission" date="2017-02" db="UniProtKB">
        <authorList>
            <consortium name="WormBaseParasite"/>
        </authorList>
    </citation>
    <scope>IDENTIFICATION</scope>
</reference>
<dbReference type="STRING" id="6216.A0A0R3S9H0"/>
<dbReference type="OrthoDB" id="6428749at2759"/>
<dbReference type="PANTHER" id="PTHR45847:SF6">
    <property type="entry name" value="FATTY ACID AMIDE HYDROLASE"/>
    <property type="match status" value="1"/>
</dbReference>
<accession>A0A0R3S9H0</accession>
<reference evidence="3 5" key="2">
    <citation type="submission" date="2018-11" db="EMBL/GenBank/DDBJ databases">
        <authorList>
            <consortium name="Pathogen Informatics"/>
        </authorList>
    </citation>
    <scope>NUCLEOTIDE SEQUENCE [LARGE SCALE GENOMIC DNA]</scope>
</reference>